<evidence type="ECO:0000259" key="3">
    <source>
        <dbReference type="PROSITE" id="PS51186"/>
    </source>
</evidence>
<organism evidence="4 5">
    <name type="scientific">Epicoccum nigrum</name>
    <name type="common">Soil fungus</name>
    <name type="synonym">Epicoccum purpurascens</name>
    <dbReference type="NCBI Taxonomy" id="105696"/>
    <lineage>
        <taxon>Eukaryota</taxon>
        <taxon>Fungi</taxon>
        <taxon>Dikarya</taxon>
        <taxon>Ascomycota</taxon>
        <taxon>Pezizomycotina</taxon>
        <taxon>Dothideomycetes</taxon>
        <taxon>Pleosporomycetidae</taxon>
        <taxon>Pleosporales</taxon>
        <taxon>Pleosporineae</taxon>
        <taxon>Didymellaceae</taxon>
        <taxon>Epicoccum</taxon>
    </lineage>
</organism>
<sequence length="209" mass="22607">MPAVPARTPTVLTPPPPPPPWTISAVTPSSLAETSAFVNASRRELFPSLGHDALLDDPAALETSRVLVARDAAGSVIAAIAHVPFDYRFPHLPPPVGCAPASSSPPSTASSSSSSLDLPAPSSPKSSCKVVEVVRLFVLPRYRRCGLAATLFQSLQEHAFASGVQCMYLHTHPFLPGAIRFWEKQGFELVGVDHEDKVWLTHHFWKMLR</sequence>
<dbReference type="PANTHER" id="PTHR13947">
    <property type="entry name" value="GNAT FAMILY N-ACETYLTRANSFERASE"/>
    <property type="match status" value="1"/>
</dbReference>
<dbReference type="AlphaFoldDB" id="A0A1Y2M5V0"/>
<dbReference type="OMA" id="GVWRTTH"/>
<evidence type="ECO:0000313" key="4">
    <source>
        <dbReference type="EMBL" id="OSS50588.1"/>
    </source>
</evidence>
<protein>
    <recommendedName>
        <fullName evidence="3">N-acetyltransferase domain-containing protein</fullName>
    </recommendedName>
</protein>
<evidence type="ECO:0000256" key="1">
    <source>
        <dbReference type="ARBA" id="ARBA00022679"/>
    </source>
</evidence>
<dbReference type="Pfam" id="PF00583">
    <property type="entry name" value="Acetyltransf_1"/>
    <property type="match status" value="1"/>
</dbReference>
<proteinExistence type="predicted"/>
<keyword evidence="1" id="KW-0808">Transferase</keyword>
<dbReference type="Proteomes" id="UP000193240">
    <property type="component" value="Unassembled WGS sequence"/>
</dbReference>
<dbReference type="PROSITE" id="PS51186">
    <property type="entry name" value="GNAT"/>
    <property type="match status" value="1"/>
</dbReference>
<dbReference type="InterPro" id="IPR050769">
    <property type="entry name" value="NAT_camello-type"/>
</dbReference>
<feature type="compositionally biased region" description="Low complexity" evidence="2">
    <location>
        <begin position="1"/>
        <end position="11"/>
    </location>
</feature>
<dbReference type="STRING" id="105696.A0A1Y2M5V0"/>
<dbReference type="InParanoid" id="A0A1Y2M5V0"/>
<dbReference type="GO" id="GO:0008080">
    <property type="term" value="F:N-acetyltransferase activity"/>
    <property type="evidence" value="ECO:0007669"/>
    <property type="project" value="InterPro"/>
</dbReference>
<feature type="region of interest" description="Disordered" evidence="2">
    <location>
        <begin position="98"/>
        <end position="125"/>
    </location>
</feature>
<evidence type="ECO:0000256" key="2">
    <source>
        <dbReference type="SAM" id="MobiDB-lite"/>
    </source>
</evidence>
<dbReference type="Gene3D" id="3.40.630.30">
    <property type="match status" value="1"/>
</dbReference>
<dbReference type="InterPro" id="IPR000182">
    <property type="entry name" value="GNAT_dom"/>
</dbReference>
<dbReference type="PANTHER" id="PTHR13947:SF37">
    <property type="entry name" value="LD18367P"/>
    <property type="match status" value="1"/>
</dbReference>
<keyword evidence="5" id="KW-1185">Reference proteome</keyword>
<dbReference type="SUPFAM" id="SSF55729">
    <property type="entry name" value="Acyl-CoA N-acyltransferases (Nat)"/>
    <property type="match status" value="1"/>
</dbReference>
<accession>A0A1Y2M5V0</accession>
<dbReference type="CDD" id="cd04301">
    <property type="entry name" value="NAT_SF"/>
    <property type="match status" value="1"/>
</dbReference>
<feature type="domain" description="N-acetyltransferase" evidence="3">
    <location>
        <begin position="21"/>
        <end position="209"/>
    </location>
</feature>
<gene>
    <name evidence="4" type="ORF">B5807_04302</name>
</gene>
<feature type="region of interest" description="Disordered" evidence="2">
    <location>
        <begin position="1"/>
        <end position="20"/>
    </location>
</feature>
<evidence type="ECO:0000313" key="5">
    <source>
        <dbReference type="Proteomes" id="UP000193240"/>
    </source>
</evidence>
<reference evidence="4 5" key="1">
    <citation type="journal article" date="2017" name="Genome Announc.">
        <title>Genome sequence of the saprophytic ascomycete Epicoccum nigrum ICMP 19927 strain isolated from New Zealand.</title>
        <authorList>
            <person name="Fokin M."/>
            <person name="Fleetwood D."/>
            <person name="Weir B.S."/>
            <person name="Villas-Boas S.G."/>
        </authorList>
    </citation>
    <scope>NUCLEOTIDE SEQUENCE [LARGE SCALE GENOMIC DNA]</scope>
    <source>
        <strain evidence="4 5">ICMP 19927</strain>
    </source>
</reference>
<dbReference type="InterPro" id="IPR016181">
    <property type="entry name" value="Acyl_CoA_acyltransferase"/>
</dbReference>
<dbReference type="EMBL" id="KZ107841">
    <property type="protein sequence ID" value="OSS50588.1"/>
    <property type="molecule type" value="Genomic_DNA"/>
</dbReference>
<name>A0A1Y2M5V0_EPING</name>